<evidence type="ECO:0000256" key="1">
    <source>
        <dbReference type="SAM" id="MobiDB-lite"/>
    </source>
</evidence>
<dbReference type="AlphaFoldDB" id="A0AAV4BDP1"/>
<accession>A0AAV4BDP1</accession>
<comment type="caution">
    <text evidence="2">The sequence shown here is derived from an EMBL/GenBank/DDBJ whole genome shotgun (WGS) entry which is preliminary data.</text>
</comment>
<evidence type="ECO:0000313" key="2">
    <source>
        <dbReference type="EMBL" id="GFO16921.1"/>
    </source>
</evidence>
<protein>
    <submittedName>
        <fullName evidence="2">Uncharacterized protein</fullName>
    </submittedName>
</protein>
<feature type="region of interest" description="Disordered" evidence="1">
    <location>
        <begin position="33"/>
        <end position="94"/>
    </location>
</feature>
<gene>
    <name evidence="2" type="ORF">PoB_004342600</name>
</gene>
<feature type="compositionally biased region" description="Basic and acidic residues" evidence="1">
    <location>
        <begin position="35"/>
        <end position="44"/>
    </location>
</feature>
<keyword evidence="3" id="KW-1185">Reference proteome</keyword>
<name>A0AAV4BDP1_9GAST</name>
<reference evidence="2 3" key="1">
    <citation type="journal article" date="2021" name="Elife">
        <title>Chloroplast acquisition without the gene transfer in kleptoplastic sea slugs, Plakobranchus ocellatus.</title>
        <authorList>
            <person name="Maeda T."/>
            <person name="Takahashi S."/>
            <person name="Yoshida T."/>
            <person name="Shimamura S."/>
            <person name="Takaki Y."/>
            <person name="Nagai Y."/>
            <person name="Toyoda A."/>
            <person name="Suzuki Y."/>
            <person name="Arimoto A."/>
            <person name="Ishii H."/>
            <person name="Satoh N."/>
            <person name="Nishiyama T."/>
            <person name="Hasebe M."/>
            <person name="Maruyama T."/>
            <person name="Minagawa J."/>
            <person name="Obokata J."/>
            <person name="Shigenobu S."/>
        </authorList>
    </citation>
    <scope>NUCLEOTIDE SEQUENCE [LARGE SCALE GENOMIC DNA]</scope>
</reference>
<feature type="compositionally biased region" description="Low complexity" evidence="1">
    <location>
        <begin position="55"/>
        <end position="66"/>
    </location>
</feature>
<evidence type="ECO:0000313" key="3">
    <source>
        <dbReference type="Proteomes" id="UP000735302"/>
    </source>
</evidence>
<organism evidence="2 3">
    <name type="scientific">Plakobranchus ocellatus</name>
    <dbReference type="NCBI Taxonomy" id="259542"/>
    <lineage>
        <taxon>Eukaryota</taxon>
        <taxon>Metazoa</taxon>
        <taxon>Spiralia</taxon>
        <taxon>Lophotrochozoa</taxon>
        <taxon>Mollusca</taxon>
        <taxon>Gastropoda</taxon>
        <taxon>Heterobranchia</taxon>
        <taxon>Euthyneura</taxon>
        <taxon>Panpulmonata</taxon>
        <taxon>Sacoglossa</taxon>
        <taxon>Placobranchoidea</taxon>
        <taxon>Plakobranchidae</taxon>
        <taxon>Plakobranchus</taxon>
    </lineage>
</organism>
<dbReference type="EMBL" id="BLXT01004727">
    <property type="protein sequence ID" value="GFO16921.1"/>
    <property type="molecule type" value="Genomic_DNA"/>
</dbReference>
<proteinExistence type="predicted"/>
<sequence length="94" mass="10090">MLFDAGDCTMAMDQIPRPLTSRSHGLTFIWLGEHSNPKRLDSDTKSQVSRRSRSGDSPPSGSRQGPVVPRATGISPVGTRPGLAYRLLADPTTA</sequence>
<dbReference type="Proteomes" id="UP000735302">
    <property type="component" value="Unassembled WGS sequence"/>
</dbReference>